<dbReference type="Proteomes" id="UP000273982">
    <property type="component" value="Chromosome"/>
</dbReference>
<evidence type="ECO:0000313" key="4">
    <source>
        <dbReference type="Proteomes" id="UP000273982"/>
    </source>
</evidence>
<feature type="signal peptide" evidence="1">
    <location>
        <begin position="1"/>
        <end position="22"/>
    </location>
</feature>
<feature type="chain" id="PRO_5018033885" evidence="1">
    <location>
        <begin position="23"/>
        <end position="174"/>
    </location>
</feature>
<dbReference type="KEGG" id="mros:EHO51_10505"/>
<proteinExistence type="predicted"/>
<evidence type="ECO:0000313" key="3">
    <source>
        <dbReference type="EMBL" id="AZG77130.1"/>
    </source>
</evidence>
<sequence>MRSMSLLSPLRIAVLLALGALAGCNAGQEPAPRATGPESPMYRSLAATGAHVDPVTARDMISLYRRNSGLGALTLDDGLQRVAETQARDMAQSGDLAARGELGDRLAGAGIQTPAAVENVSAGYRTLAEAFSGWRDSAPHNARMLDKRVKRMGIATAYAAGAKYKVYWALVLAD</sequence>
<name>A0A3G8M7P6_9HYPH</name>
<dbReference type="AlphaFoldDB" id="A0A3G8M7P6"/>
<dbReference type="PANTHER" id="PTHR31157:SF1">
    <property type="entry name" value="SCP DOMAIN-CONTAINING PROTEIN"/>
    <property type="match status" value="1"/>
</dbReference>
<evidence type="ECO:0000259" key="2">
    <source>
        <dbReference type="Pfam" id="PF00188"/>
    </source>
</evidence>
<dbReference type="EMBL" id="CP034086">
    <property type="protein sequence ID" value="AZG77130.1"/>
    <property type="molecule type" value="Genomic_DNA"/>
</dbReference>
<dbReference type="InterPro" id="IPR035940">
    <property type="entry name" value="CAP_sf"/>
</dbReference>
<feature type="domain" description="SCP" evidence="2">
    <location>
        <begin position="60"/>
        <end position="169"/>
    </location>
</feature>
<dbReference type="Gene3D" id="3.40.33.10">
    <property type="entry name" value="CAP"/>
    <property type="match status" value="1"/>
</dbReference>
<dbReference type="RefSeq" id="WP_124738855.1">
    <property type="nucleotide sequence ID" value="NZ_CP034086.1"/>
</dbReference>
<evidence type="ECO:0000256" key="1">
    <source>
        <dbReference type="SAM" id="SignalP"/>
    </source>
</evidence>
<keyword evidence="1" id="KW-0732">Signal</keyword>
<gene>
    <name evidence="3" type="ORF">EHO51_10505</name>
</gene>
<dbReference type="PANTHER" id="PTHR31157">
    <property type="entry name" value="SCP DOMAIN-CONTAINING PROTEIN"/>
    <property type="match status" value="1"/>
</dbReference>
<organism evidence="3 4">
    <name type="scientific">Methylocystis rosea</name>
    <dbReference type="NCBI Taxonomy" id="173366"/>
    <lineage>
        <taxon>Bacteria</taxon>
        <taxon>Pseudomonadati</taxon>
        <taxon>Pseudomonadota</taxon>
        <taxon>Alphaproteobacteria</taxon>
        <taxon>Hyphomicrobiales</taxon>
        <taxon>Methylocystaceae</taxon>
        <taxon>Methylocystis</taxon>
    </lineage>
</organism>
<dbReference type="CDD" id="cd05379">
    <property type="entry name" value="CAP_bacterial"/>
    <property type="match status" value="1"/>
</dbReference>
<accession>A0A3G8M7P6</accession>
<dbReference type="Pfam" id="PF00188">
    <property type="entry name" value="CAP"/>
    <property type="match status" value="1"/>
</dbReference>
<reference evidence="3 4" key="1">
    <citation type="submission" date="2018-11" db="EMBL/GenBank/DDBJ databases">
        <title>Genome squencing of methanotrophic bacteria isolated from alkaline groundwater in Korea.</title>
        <authorList>
            <person name="Nguyen L.N."/>
        </authorList>
    </citation>
    <scope>NUCLEOTIDE SEQUENCE [LARGE SCALE GENOMIC DNA]</scope>
    <source>
        <strain evidence="3 4">GW6</strain>
    </source>
</reference>
<dbReference type="SUPFAM" id="SSF55797">
    <property type="entry name" value="PR-1-like"/>
    <property type="match status" value="1"/>
</dbReference>
<dbReference type="PROSITE" id="PS51257">
    <property type="entry name" value="PROKAR_LIPOPROTEIN"/>
    <property type="match status" value="1"/>
</dbReference>
<protein>
    <submittedName>
        <fullName evidence="3">CAP domain-containing protein</fullName>
    </submittedName>
</protein>
<dbReference type="InterPro" id="IPR014044">
    <property type="entry name" value="CAP_dom"/>
</dbReference>